<evidence type="ECO:0000313" key="2">
    <source>
        <dbReference type="Proteomes" id="UP000292082"/>
    </source>
</evidence>
<accession>A0A4Q9NCM2</accession>
<name>A0A4Q9NCM2_9APHY</name>
<dbReference type="AlphaFoldDB" id="A0A4Q9NCM2"/>
<proteinExistence type="predicted"/>
<reference evidence="1 2" key="1">
    <citation type="submission" date="2019-01" db="EMBL/GenBank/DDBJ databases">
        <title>Draft genome sequences of three monokaryotic isolates of the white-rot basidiomycete fungus Dichomitus squalens.</title>
        <authorList>
            <consortium name="DOE Joint Genome Institute"/>
            <person name="Lopez S.C."/>
            <person name="Andreopoulos B."/>
            <person name="Pangilinan J."/>
            <person name="Lipzen A."/>
            <person name="Riley R."/>
            <person name="Ahrendt S."/>
            <person name="Ng V."/>
            <person name="Barry K."/>
            <person name="Daum C."/>
            <person name="Grigoriev I.V."/>
            <person name="Hilden K.S."/>
            <person name="Makela M.R."/>
            <person name="de Vries R.P."/>
        </authorList>
    </citation>
    <scope>NUCLEOTIDE SEQUENCE [LARGE SCALE GENOMIC DNA]</scope>
    <source>
        <strain evidence="1 2">CBS 464.89</strain>
    </source>
</reference>
<gene>
    <name evidence="1" type="ORF">BD310DRAFT_982470</name>
</gene>
<organism evidence="1 2">
    <name type="scientific">Dichomitus squalens</name>
    <dbReference type="NCBI Taxonomy" id="114155"/>
    <lineage>
        <taxon>Eukaryota</taxon>
        <taxon>Fungi</taxon>
        <taxon>Dikarya</taxon>
        <taxon>Basidiomycota</taxon>
        <taxon>Agaricomycotina</taxon>
        <taxon>Agaricomycetes</taxon>
        <taxon>Polyporales</taxon>
        <taxon>Polyporaceae</taxon>
        <taxon>Dichomitus</taxon>
    </lineage>
</organism>
<sequence>MFQPMYVTANPGNVAFFTSPRTITPCIRAHDSNIVVGTSTPARGTVHLVTIVGNKASIWPYIVNTCAEGCVGGIVVDGSCTKTLDV</sequence>
<dbReference type="EMBL" id="ML145303">
    <property type="protein sequence ID" value="TBU51593.1"/>
    <property type="molecule type" value="Genomic_DNA"/>
</dbReference>
<dbReference type="Proteomes" id="UP000292082">
    <property type="component" value="Unassembled WGS sequence"/>
</dbReference>
<keyword evidence="2" id="KW-1185">Reference proteome</keyword>
<protein>
    <submittedName>
        <fullName evidence="1">Uncharacterized protein</fullName>
    </submittedName>
</protein>
<evidence type="ECO:0000313" key="1">
    <source>
        <dbReference type="EMBL" id="TBU51593.1"/>
    </source>
</evidence>